<feature type="region of interest" description="Disordered" evidence="1">
    <location>
        <begin position="62"/>
        <end position="108"/>
    </location>
</feature>
<reference evidence="3" key="1">
    <citation type="submission" date="2016-11" db="UniProtKB">
        <authorList>
            <consortium name="WormBaseParasite"/>
        </authorList>
    </citation>
    <scope>IDENTIFICATION</scope>
</reference>
<accession>A0A1I7RS68</accession>
<protein>
    <submittedName>
        <fullName evidence="3">Uncharacterized protein</fullName>
    </submittedName>
</protein>
<dbReference type="Proteomes" id="UP000095284">
    <property type="component" value="Unplaced"/>
</dbReference>
<evidence type="ECO:0000256" key="1">
    <source>
        <dbReference type="SAM" id="MobiDB-lite"/>
    </source>
</evidence>
<dbReference type="AlphaFoldDB" id="A0A1I7RS68"/>
<evidence type="ECO:0000313" key="2">
    <source>
        <dbReference type="Proteomes" id="UP000095284"/>
    </source>
</evidence>
<name>A0A1I7RS68_BURXY</name>
<proteinExistence type="predicted"/>
<sequence>MEVMVEMWPKEEKMEIQMTGMRGIAWRDGTELGEGSEFNGGIFEEWSDGKFELGGGTRKLGKELEGEGTLPGGKPGLEDGLGKAGGAAKPGGNDCNNEEDIGEIAKML</sequence>
<dbReference type="WBParaSite" id="BXY_0357200.1">
    <property type="protein sequence ID" value="BXY_0357200.1"/>
    <property type="gene ID" value="BXY_0357200"/>
</dbReference>
<evidence type="ECO:0000313" key="3">
    <source>
        <dbReference type="WBParaSite" id="BXY_0357200.1"/>
    </source>
</evidence>
<organism evidence="2 3">
    <name type="scientific">Bursaphelenchus xylophilus</name>
    <name type="common">Pinewood nematode worm</name>
    <name type="synonym">Aphelenchoides xylophilus</name>
    <dbReference type="NCBI Taxonomy" id="6326"/>
    <lineage>
        <taxon>Eukaryota</taxon>
        <taxon>Metazoa</taxon>
        <taxon>Ecdysozoa</taxon>
        <taxon>Nematoda</taxon>
        <taxon>Chromadorea</taxon>
        <taxon>Rhabditida</taxon>
        <taxon>Tylenchina</taxon>
        <taxon>Tylenchomorpha</taxon>
        <taxon>Aphelenchoidea</taxon>
        <taxon>Aphelenchoididae</taxon>
        <taxon>Bursaphelenchus</taxon>
    </lineage>
</organism>